<evidence type="ECO:0000256" key="4">
    <source>
        <dbReference type="ARBA" id="ARBA00022833"/>
    </source>
</evidence>
<reference evidence="7" key="1">
    <citation type="submission" date="2019-10" db="EMBL/GenBank/DDBJ databases">
        <title>Conservation and host-specific expression of non-tandemly repeated heterogenous ribosome RNA gene in arbuscular mycorrhizal fungi.</title>
        <authorList>
            <person name="Maeda T."/>
            <person name="Kobayashi Y."/>
            <person name="Nakagawa T."/>
            <person name="Ezawa T."/>
            <person name="Yamaguchi K."/>
            <person name="Bino T."/>
            <person name="Nishimoto Y."/>
            <person name="Shigenobu S."/>
            <person name="Kawaguchi M."/>
        </authorList>
    </citation>
    <scope>NUCLEOTIDE SEQUENCE</scope>
    <source>
        <strain evidence="7">HR1</strain>
    </source>
</reference>
<dbReference type="OrthoDB" id="2433784at2759"/>
<keyword evidence="3" id="KW-0863">Zinc-finger</keyword>
<dbReference type="InterPro" id="IPR012337">
    <property type="entry name" value="RNaseH-like_sf"/>
</dbReference>
<sequence length="667" mass="76249">MDIFSTMFNFRNSNIQNFQQKLTPASTSRDVEQFHTNDAELSHDSYENTNDICLDTSIGNQRCPSELKTKSGNGSTGHYRAKCYYCSNEWAKGEPIKLETHLGFECAKCPENIREYWVAKAIDKQNNYQQTSATKKRKVDSMQTNITGYFKNDEPLPIAEQNSLDQAVLKVWIAAGVPFSVIKNPFIIDLFMRLNPKYVPPSRTTLSGRILMEEANKTKTKINKIFEQSENLTLSIDRWTSPTHNSIYNYIVITPDQQEFLLELKDYSQGSTTGDFLADQVSSIVEKTGVEKFAAFVTDSGSNCRRARKIIERTYPHVIDMRCAAHAINLIAADFSKNSIVASFISELNKVIKFFNRSHAANKELEEGLRNMKISGGRLQTYVMTRWGSLFNSVDSILRARPVFDWIIREKPEIITSIQVKNQLKNNEFFSMGQTVARIMEPIKDCILKLEARTATLADCYIQMLKLAATINRLPSSNTLRSAIIGIYNHRYQEFDHEAYLLSYYLHPSYRGYGLNNKAFQIACHVAAKYGQALGYGENMSHHLLTQLRQFKRNDHPFKLDYDPKSETPLSCEAGCKRNFSVLKWYYDENDEYEFEDDTPENPESPDCALGSTKLNICLIANLDHTIFNGDQQVTQTNLNRVLVPDNIEFNADDLVLCFLSEEQNDV</sequence>
<evidence type="ECO:0000313" key="8">
    <source>
        <dbReference type="Proteomes" id="UP000615446"/>
    </source>
</evidence>
<dbReference type="GO" id="GO:0005634">
    <property type="term" value="C:nucleus"/>
    <property type="evidence" value="ECO:0007669"/>
    <property type="project" value="UniProtKB-SubCell"/>
</dbReference>
<dbReference type="InterPro" id="IPR052035">
    <property type="entry name" value="ZnF_BED_domain_contain"/>
</dbReference>
<evidence type="ECO:0000256" key="2">
    <source>
        <dbReference type="ARBA" id="ARBA00022723"/>
    </source>
</evidence>
<comment type="caution">
    <text evidence="7">The sequence shown here is derived from an EMBL/GenBank/DDBJ whole genome shotgun (WGS) entry which is preliminary data.</text>
</comment>
<dbReference type="PANTHER" id="PTHR46481">
    <property type="entry name" value="ZINC FINGER BED DOMAIN-CONTAINING PROTEIN 4"/>
    <property type="match status" value="1"/>
</dbReference>
<dbReference type="InterPro" id="IPR007021">
    <property type="entry name" value="DUF659"/>
</dbReference>
<dbReference type="SUPFAM" id="SSF53098">
    <property type="entry name" value="Ribonuclease H-like"/>
    <property type="match status" value="1"/>
</dbReference>
<keyword evidence="5" id="KW-0539">Nucleus</keyword>
<dbReference type="Pfam" id="PF04937">
    <property type="entry name" value="DUF659"/>
    <property type="match status" value="1"/>
</dbReference>
<name>A0A8H3MHI6_9GLOM</name>
<keyword evidence="4" id="KW-0862">Zinc</keyword>
<dbReference type="AlphaFoldDB" id="A0A8H3MHI6"/>
<accession>A0A8H3MHI6</accession>
<dbReference type="EMBL" id="BLAL01000338">
    <property type="protein sequence ID" value="GET03967.1"/>
    <property type="molecule type" value="Genomic_DNA"/>
</dbReference>
<gene>
    <name evidence="7" type="ORF">RCL2_003026700</name>
</gene>
<dbReference type="Proteomes" id="UP000615446">
    <property type="component" value="Unassembled WGS sequence"/>
</dbReference>
<proteinExistence type="predicted"/>
<comment type="subcellular location">
    <subcellularLocation>
        <location evidence="1">Nucleus</location>
    </subcellularLocation>
</comment>
<organism evidence="7 8">
    <name type="scientific">Rhizophagus clarus</name>
    <dbReference type="NCBI Taxonomy" id="94130"/>
    <lineage>
        <taxon>Eukaryota</taxon>
        <taxon>Fungi</taxon>
        <taxon>Fungi incertae sedis</taxon>
        <taxon>Mucoromycota</taxon>
        <taxon>Glomeromycotina</taxon>
        <taxon>Glomeromycetes</taxon>
        <taxon>Glomerales</taxon>
        <taxon>Glomeraceae</taxon>
        <taxon>Rhizophagus</taxon>
    </lineage>
</organism>
<keyword evidence="2" id="KW-0479">Metal-binding</keyword>
<evidence type="ECO:0000313" key="7">
    <source>
        <dbReference type="EMBL" id="GET03967.1"/>
    </source>
</evidence>
<evidence type="ECO:0000259" key="6">
    <source>
        <dbReference type="Pfam" id="PF04937"/>
    </source>
</evidence>
<dbReference type="GO" id="GO:0008270">
    <property type="term" value="F:zinc ion binding"/>
    <property type="evidence" value="ECO:0007669"/>
    <property type="project" value="UniProtKB-KW"/>
</dbReference>
<evidence type="ECO:0000256" key="5">
    <source>
        <dbReference type="ARBA" id="ARBA00023242"/>
    </source>
</evidence>
<protein>
    <submittedName>
        <fullName evidence="7">Ribonuclease H-like domain-containing protein</fullName>
    </submittedName>
</protein>
<dbReference type="PANTHER" id="PTHR46481:SF10">
    <property type="entry name" value="ZINC FINGER BED DOMAIN-CONTAINING PROTEIN 39"/>
    <property type="match status" value="1"/>
</dbReference>
<feature type="domain" description="DUF659" evidence="6">
    <location>
        <begin position="201"/>
        <end position="350"/>
    </location>
</feature>
<evidence type="ECO:0000256" key="1">
    <source>
        <dbReference type="ARBA" id="ARBA00004123"/>
    </source>
</evidence>
<evidence type="ECO:0000256" key="3">
    <source>
        <dbReference type="ARBA" id="ARBA00022771"/>
    </source>
</evidence>